<accession>A0ABP9YZQ6</accession>
<sequence length="118" mass="13428">MKRGENSITGSAKNVIGDKVDLRIISAAGHDVINVEFARHPSDTKYYEDRRNILRGSKNNADFVYRSTCVNKTLKKEFKSLCIQIARNEGEITETNLKDDGLYINKKNGSPRLQILLW</sequence>
<comment type="caution">
    <text evidence="1">The sequence shown here is derived from an EMBL/GenBank/DDBJ whole genome shotgun (WGS) entry which is preliminary data.</text>
</comment>
<organism evidence="1 2">
    <name type="scientific">Mucor flavus</name>
    <dbReference type="NCBI Taxonomy" id="439312"/>
    <lineage>
        <taxon>Eukaryota</taxon>
        <taxon>Fungi</taxon>
        <taxon>Fungi incertae sedis</taxon>
        <taxon>Mucoromycota</taxon>
        <taxon>Mucoromycotina</taxon>
        <taxon>Mucoromycetes</taxon>
        <taxon>Mucorales</taxon>
        <taxon>Mucorineae</taxon>
        <taxon>Mucoraceae</taxon>
        <taxon>Mucor</taxon>
    </lineage>
</organism>
<gene>
    <name evidence="1" type="ORF">MFLAVUS_005778</name>
</gene>
<keyword evidence="2" id="KW-1185">Reference proteome</keyword>
<reference evidence="1 2" key="1">
    <citation type="submission" date="2024-04" db="EMBL/GenBank/DDBJ databases">
        <title>genome sequences of Mucor flavus KT1a and Helicostylum pulchrum KT1b strains isolated from the surface of a dry-aged beef.</title>
        <authorList>
            <person name="Toyotome T."/>
            <person name="Hosono M."/>
            <person name="Torimaru M."/>
            <person name="Fukuda K."/>
            <person name="Mikami N."/>
        </authorList>
    </citation>
    <scope>NUCLEOTIDE SEQUENCE [LARGE SCALE GENOMIC DNA]</scope>
    <source>
        <strain evidence="1 2">KT1a</strain>
    </source>
</reference>
<proteinExistence type="predicted"/>
<dbReference type="Proteomes" id="UP001473302">
    <property type="component" value="Unassembled WGS sequence"/>
</dbReference>
<evidence type="ECO:0000313" key="1">
    <source>
        <dbReference type="EMBL" id="GAA5812327.1"/>
    </source>
</evidence>
<dbReference type="EMBL" id="BAABUK010000012">
    <property type="protein sequence ID" value="GAA5812327.1"/>
    <property type="molecule type" value="Genomic_DNA"/>
</dbReference>
<name>A0ABP9YZQ6_9FUNG</name>
<evidence type="ECO:0000313" key="2">
    <source>
        <dbReference type="Proteomes" id="UP001473302"/>
    </source>
</evidence>
<protein>
    <submittedName>
        <fullName evidence="1">Uncharacterized protein</fullName>
    </submittedName>
</protein>